<evidence type="ECO:0000256" key="1">
    <source>
        <dbReference type="SAM" id="Phobius"/>
    </source>
</evidence>
<sequence>MPADESDPIEAFFEGLVETVFYGASYFTGALVFALLTLGQIPFAPLSSIHERKRNKKPPKGWSIWLHHPVQKKILRAEVICAVGFFSWIGLGFAIYHVVK</sequence>
<reference evidence="2" key="1">
    <citation type="submission" date="2022-10" db="EMBL/GenBank/DDBJ databases">
        <title>Luteolibacter sp. GHJ8, whole genome shotgun sequencing project.</title>
        <authorList>
            <person name="Zhao G."/>
            <person name="Shen L."/>
        </authorList>
    </citation>
    <scope>NUCLEOTIDE SEQUENCE</scope>
    <source>
        <strain evidence="2">GHJ8</strain>
    </source>
</reference>
<gene>
    <name evidence="2" type="ORF">OJ996_23330</name>
</gene>
<dbReference type="RefSeq" id="WP_264516118.1">
    <property type="nucleotide sequence ID" value="NZ_JAPDDR010000016.1"/>
</dbReference>
<evidence type="ECO:0000313" key="3">
    <source>
        <dbReference type="Proteomes" id="UP001165653"/>
    </source>
</evidence>
<dbReference type="EMBL" id="JAPDDR010000016">
    <property type="protein sequence ID" value="MCW1916539.1"/>
    <property type="molecule type" value="Genomic_DNA"/>
</dbReference>
<protein>
    <submittedName>
        <fullName evidence="2">Uncharacterized protein</fullName>
    </submittedName>
</protein>
<keyword evidence="1" id="KW-1133">Transmembrane helix</keyword>
<comment type="caution">
    <text evidence="2">The sequence shown here is derived from an EMBL/GenBank/DDBJ whole genome shotgun (WGS) entry which is preliminary data.</text>
</comment>
<keyword evidence="3" id="KW-1185">Reference proteome</keyword>
<feature type="transmembrane region" description="Helical" evidence="1">
    <location>
        <begin position="20"/>
        <end position="46"/>
    </location>
</feature>
<keyword evidence="1" id="KW-0812">Transmembrane</keyword>
<evidence type="ECO:0000313" key="2">
    <source>
        <dbReference type="EMBL" id="MCW1916539.1"/>
    </source>
</evidence>
<feature type="transmembrane region" description="Helical" evidence="1">
    <location>
        <begin position="79"/>
        <end position="99"/>
    </location>
</feature>
<name>A0ABT3GA98_9BACT</name>
<keyword evidence="1" id="KW-0472">Membrane</keyword>
<dbReference type="Proteomes" id="UP001165653">
    <property type="component" value="Unassembled WGS sequence"/>
</dbReference>
<proteinExistence type="predicted"/>
<organism evidence="2 3">
    <name type="scientific">Luteolibacter rhizosphaerae</name>
    <dbReference type="NCBI Taxonomy" id="2989719"/>
    <lineage>
        <taxon>Bacteria</taxon>
        <taxon>Pseudomonadati</taxon>
        <taxon>Verrucomicrobiota</taxon>
        <taxon>Verrucomicrobiia</taxon>
        <taxon>Verrucomicrobiales</taxon>
        <taxon>Verrucomicrobiaceae</taxon>
        <taxon>Luteolibacter</taxon>
    </lineage>
</organism>
<accession>A0ABT3GA98</accession>